<feature type="transmembrane region" description="Helical" evidence="7">
    <location>
        <begin position="152"/>
        <end position="172"/>
    </location>
</feature>
<dbReference type="Pfam" id="PF01490">
    <property type="entry name" value="Aa_trans"/>
    <property type="match status" value="1"/>
</dbReference>
<evidence type="ECO:0000256" key="5">
    <source>
        <dbReference type="ARBA" id="ARBA00023136"/>
    </source>
</evidence>
<evidence type="ECO:0000256" key="2">
    <source>
        <dbReference type="ARBA" id="ARBA00008066"/>
    </source>
</evidence>
<feature type="transmembrane region" description="Helical" evidence="7">
    <location>
        <begin position="179"/>
        <end position="201"/>
    </location>
</feature>
<evidence type="ECO:0000313" key="10">
    <source>
        <dbReference type="Proteomes" id="UP001465976"/>
    </source>
</evidence>
<keyword evidence="3 7" id="KW-0812">Transmembrane</keyword>
<feature type="compositionally biased region" description="Basic and acidic residues" evidence="6">
    <location>
        <begin position="7"/>
        <end position="20"/>
    </location>
</feature>
<comment type="caution">
    <text evidence="9">The sequence shown here is derived from an EMBL/GenBank/DDBJ whole genome shotgun (WGS) entry which is preliminary data.</text>
</comment>
<evidence type="ECO:0000256" key="1">
    <source>
        <dbReference type="ARBA" id="ARBA00004141"/>
    </source>
</evidence>
<comment type="subcellular location">
    <subcellularLocation>
        <location evidence="1">Membrane</location>
        <topology evidence="1">Multi-pass membrane protein</topology>
    </subcellularLocation>
</comment>
<keyword evidence="5 7" id="KW-0472">Membrane</keyword>
<comment type="similarity">
    <text evidence="2">Belongs to the amino acid/polyamine transporter 2 family.</text>
</comment>
<feature type="transmembrane region" description="Helical" evidence="7">
    <location>
        <begin position="372"/>
        <end position="400"/>
    </location>
</feature>
<evidence type="ECO:0000256" key="4">
    <source>
        <dbReference type="ARBA" id="ARBA00022989"/>
    </source>
</evidence>
<feature type="transmembrane region" description="Helical" evidence="7">
    <location>
        <begin position="228"/>
        <end position="252"/>
    </location>
</feature>
<dbReference type="EMBL" id="JBAHYK010000063">
    <property type="protein sequence ID" value="KAL0579326.1"/>
    <property type="molecule type" value="Genomic_DNA"/>
</dbReference>
<sequence>MSNPSSIEEKARGSEERVEQYEDNEERDEVFKKNTDGVDFRTVGWPRASLIFLKVLFATGVLTIPSAMATLGAVGGALSLIGWGALNTYTAVIQGNFRNNHRQCHTIVDMAQLVGGPILREITSFIYLIAYILCAGAGILGVSIALNALSEHAICSVWFSLVSTVFIVAAASIRKFHDIAWLTWAGFVSVFVAVFIIVVAVTTLDRPAAAPQTGDFDLGFSAILFPDFAAGMVATCTIFISTGGTSAFIPVIAEMRQPKDYKKALYSAMGFVTTSYLCFSLVVYRWCGKWVASPSLGSGGPVVKKVSYGIALFGLVVSGCLYLHVAAKYLFVRILRNSRHLQSNTAVHWVTWLGCTISLGAISFVLACAIPIFTYFISLCGSLCFGPLAIILPALFWMYDHHHYRKGTTGQIIIYAAHAALIALGTFICVGGTYGVVQQIVDAFRTGLIEY</sequence>
<dbReference type="InterPro" id="IPR013057">
    <property type="entry name" value="AA_transpt_TM"/>
</dbReference>
<feature type="transmembrane region" description="Helical" evidence="7">
    <location>
        <begin position="306"/>
        <end position="325"/>
    </location>
</feature>
<keyword evidence="10" id="KW-1185">Reference proteome</keyword>
<organism evidence="9 10">
    <name type="scientific">Marasmius crinis-equi</name>
    <dbReference type="NCBI Taxonomy" id="585013"/>
    <lineage>
        <taxon>Eukaryota</taxon>
        <taxon>Fungi</taxon>
        <taxon>Dikarya</taxon>
        <taxon>Basidiomycota</taxon>
        <taxon>Agaricomycotina</taxon>
        <taxon>Agaricomycetes</taxon>
        <taxon>Agaricomycetidae</taxon>
        <taxon>Agaricales</taxon>
        <taxon>Marasmiineae</taxon>
        <taxon>Marasmiaceae</taxon>
        <taxon>Marasmius</taxon>
    </lineage>
</organism>
<accession>A0ABR3FV01</accession>
<dbReference type="Proteomes" id="UP001465976">
    <property type="component" value="Unassembled WGS sequence"/>
</dbReference>
<evidence type="ECO:0000256" key="3">
    <source>
        <dbReference type="ARBA" id="ARBA00022692"/>
    </source>
</evidence>
<gene>
    <name evidence="9" type="ORF">V5O48_002659</name>
</gene>
<evidence type="ECO:0000256" key="7">
    <source>
        <dbReference type="SAM" id="Phobius"/>
    </source>
</evidence>
<dbReference type="PANTHER" id="PTHR22950:SF697">
    <property type="entry name" value="AMINO ACID TRANSPORTER (EUROFUNG)"/>
    <property type="match status" value="1"/>
</dbReference>
<feature type="transmembrane region" description="Helical" evidence="7">
    <location>
        <begin position="74"/>
        <end position="93"/>
    </location>
</feature>
<name>A0ABR3FV01_9AGAR</name>
<feature type="transmembrane region" description="Helical" evidence="7">
    <location>
        <begin position="412"/>
        <end position="437"/>
    </location>
</feature>
<reference evidence="9 10" key="1">
    <citation type="submission" date="2024-02" db="EMBL/GenBank/DDBJ databases">
        <title>A draft genome for the cacao thread blight pathogen Marasmius crinis-equi.</title>
        <authorList>
            <person name="Cohen S.P."/>
            <person name="Baruah I.K."/>
            <person name="Amoako-Attah I."/>
            <person name="Bukari Y."/>
            <person name="Meinhardt L.W."/>
            <person name="Bailey B.A."/>
        </authorList>
    </citation>
    <scope>NUCLEOTIDE SEQUENCE [LARGE SCALE GENOMIC DNA]</scope>
    <source>
        <strain evidence="9 10">GH-76</strain>
    </source>
</reference>
<feature type="domain" description="Amino acid transporter transmembrane" evidence="8">
    <location>
        <begin position="42"/>
        <end position="437"/>
    </location>
</feature>
<feature type="region of interest" description="Disordered" evidence="6">
    <location>
        <begin position="1"/>
        <end position="28"/>
    </location>
</feature>
<evidence type="ECO:0000259" key="8">
    <source>
        <dbReference type="Pfam" id="PF01490"/>
    </source>
</evidence>
<evidence type="ECO:0000313" key="9">
    <source>
        <dbReference type="EMBL" id="KAL0579326.1"/>
    </source>
</evidence>
<dbReference type="PANTHER" id="PTHR22950">
    <property type="entry name" value="AMINO ACID TRANSPORTER"/>
    <property type="match status" value="1"/>
</dbReference>
<feature type="transmembrane region" description="Helical" evidence="7">
    <location>
        <begin position="50"/>
        <end position="68"/>
    </location>
</feature>
<keyword evidence="4 7" id="KW-1133">Transmembrane helix</keyword>
<feature type="transmembrane region" description="Helical" evidence="7">
    <location>
        <begin position="346"/>
        <end position="366"/>
    </location>
</feature>
<proteinExistence type="inferred from homology"/>
<feature type="transmembrane region" description="Helical" evidence="7">
    <location>
        <begin position="125"/>
        <end position="146"/>
    </location>
</feature>
<feature type="transmembrane region" description="Helical" evidence="7">
    <location>
        <begin position="264"/>
        <end position="286"/>
    </location>
</feature>
<evidence type="ECO:0000256" key="6">
    <source>
        <dbReference type="SAM" id="MobiDB-lite"/>
    </source>
</evidence>
<protein>
    <recommendedName>
        <fullName evidence="8">Amino acid transporter transmembrane domain-containing protein</fullName>
    </recommendedName>
</protein>